<proteinExistence type="predicted"/>
<keyword evidence="3" id="KW-1185">Reference proteome</keyword>
<evidence type="ECO:0000313" key="2">
    <source>
        <dbReference type="EMBL" id="KAH3855658.1"/>
    </source>
</evidence>
<dbReference type="AlphaFoldDB" id="A0A9D4R644"/>
<dbReference type="EMBL" id="JAIWYP010000003">
    <property type="protein sequence ID" value="KAH3855658.1"/>
    <property type="molecule type" value="Genomic_DNA"/>
</dbReference>
<feature type="transmembrane region" description="Helical" evidence="1">
    <location>
        <begin position="66"/>
        <end position="82"/>
    </location>
</feature>
<keyword evidence="1" id="KW-0472">Membrane</keyword>
<keyword evidence="1" id="KW-0812">Transmembrane</keyword>
<accession>A0A9D4R644</accession>
<keyword evidence="1" id="KW-1133">Transmembrane helix</keyword>
<reference evidence="2" key="2">
    <citation type="submission" date="2020-11" db="EMBL/GenBank/DDBJ databases">
        <authorList>
            <person name="McCartney M.A."/>
            <person name="Auch B."/>
            <person name="Kono T."/>
            <person name="Mallez S."/>
            <person name="Becker A."/>
            <person name="Gohl D.M."/>
            <person name="Silverstein K.A.T."/>
            <person name="Koren S."/>
            <person name="Bechman K.B."/>
            <person name="Herman A."/>
            <person name="Abrahante J.E."/>
            <person name="Garbe J."/>
        </authorList>
    </citation>
    <scope>NUCLEOTIDE SEQUENCE</scope>
    <source>
        <strain evidence="2">Duluth1</strain>
        <tissue evidence="2">Whole animal</tissue>
    </source>
</reference>
<name>A0A9D4R644_DREPO</name>
<comment type="caution">
    <text evidence="2">The sequence shown here is derived from an EMBL/GenBank/DDBJ whole genome shotgun (WGS) entry which is preliminary data.</text>
</comment>
<sequence>MDFNSPNWDKTQTVSLTRRLALKKDKKFAGKLKVMATLVKNGVASQLQEACQYNVRRNVMPPDRKIGGILFFAVCMSLYGYVRHVCVCPKL</sequence>
<protein>
    <submittedName>
        <fullName evidence="2">Uncharacterized protein</fullName>
    </submittedName>
</protein>
<reference evidence="2" key="1">
    <citation type="journal article" date="2019" name="bioRxiv">
        <title>The Genome of the Zebra Mussel, Dreissena polymorpha: A Resource for Invasive Species Research.</title>
        <authorList>
            <person name="McCartney M.A."/>
            <person name="Auch B."/>
            <person name="Kono T."/>
            <person name="Mallez S."/>
            <person name="Zhang Y."/>
            <person name="Obille A."/>
            <person name="Becker A."/>
            <person name="Abrahante J.E."/>
            <person name="Garbe J."/>
            <person name="Badalamenti J.P."/>
            <person name="Herman A."/>
            <person name="Mangelson H."/>
            <person name="Liachko I."/>
            <person name="Sullivan S."/>
            <person name="Sone E.D."/>
            <person name="Koren S."/>
            <person name="Silverstein K.A.T."/>
            <person name="Beckman K.B."/>
            <person name="Gohl D.M."/>
        </authorList>
    </citation>
    <scope>NUCLEOTIDE SEQUENCE</scope>
    <source>
        <strain evidence="2">Duluth1</strain>
        <tissue evidence="2">Whole animal</tissue>
    </source>
</reference>
<organism evidence="2 3">
    <name type="scientific">Dreissena polymorpha</name>
    <name type="common">Zebra mussel</name>
    <name type="synonym">Mytilus polymorpha</name>
    <dbReference type="NCBI Taxonomy" id="45954"/>
    <lineage>
        <taxon>Eukaryota</taxon>
        <taxon>Metazoa</taxon>
        <taxon>Spiralia</taxon>
        <taxon>Lophotrochozoa</taxon>
        <taxon>Mollusca</taxon>
        <taxon>Bivalvia</taxon>
        <taxon>Autobranchia</taxon>
        <taxon>Heteroconchia</taxon>
        <taxon>Euheterodonta</taxon>
        <taxon>Imparidentia</taxon>
        <taxon>Neoheterodontei</taxon>
        <taxon>Myida</taxon>
        <taxon>Dreissenoidea</taxon>
        <taxon>Dreissenidae</taxon>
        <taxon>Dreissena</taxon>
    </lineage>
</organism>
<evidence type="ECO:0000256" key="1">
    <source>
        <dbReference type="SAM" id="Phobius"/>
    </source>
</evidence>
<gene>
    <name evidence="2" type="ORF">DPMN_098228</name>
</gene>
<evidence type="ECO:0000313" key="3">
    <source>
        <dbReference type="Proteomes" id="UP000828390"/>
    </source>
</evidence>
<dbReference type="Proteomes" id="UP000828390">
    <property type="component" value="Unassembled WGS sequence"/>
</dbReference>